<keyword evidence="2" id="KW-0472">Membrane</keyword>
<dbReference type="RefSeq" id="WP_136372380.1">
    <property type="nucleotide sequence ID" value="NZ_SSOB01000038.1"/>
</dbReference>
<reference evidence="4 5" key="1">
    <citation type="submission" date="2019-04" db="EMBL/GenBank/DDBJ databases">
        <title>Cohnella sp. nov. isolated from preserved vegetables.</title>
        <authorList>
            <person name="Lin S.-Y."/>
            <person name="Hung M.-H."/>
            <person name="Young C.-C."/>
        </authorList>
    </citation>
    <scope>NUCLEOTIDE SEQUENCE [LARGE SCALE GENOMIC DNA]</scope>
    <source>
        <strain evidence="4 5">CC-MHH1044</strain>
    </source>
</reference>
<keyword evidence="5" id="KW-1185">Reference proteome</keyword>
<proteinExistence type="inferred from homology"/>
<dbReference type="Pfam" id="PF02397">
    <property type="entry name" value="Bac_transf"/>
    <property type="match status" value="1"/>
</dbReference>
<dbReference type="PANTHER" id="PTHR30576">
    <property type="entry name" value="COLANIC BIOSYNTHESIS UDP-GLUCOSE LIPID CARRIER TRANSFERASE"/>
    <property type="match status" value="1"/>
</dbReference>
<name>A0A4S4BJ66_9BACL</name>
<dbReference type="GO" id="GO:0016780">
    <property type="term" value="F:phosphotransferase activity, for other substituted phosphate groups"/>
    <property type="evidence" value="ECO:0007669"/>
    <property type="project" value="TreeGrafter"/>
</dbReference>
<dbReference type="PANTHER" id="PTHR30576:SF10">
    <property type="entry name" value="SLL5057 PROTEIN"/>
    <property type="match status" value="1"/>
</dbReference>
<feature type="transmembrane region" description="Helical" evidence="2">
    <location>
        <begin position="37"/>
        <end position="58"/>
    </location>
</feature>
<comment type="caution">
    <text evidence="4">The sequence shown here is derived from an EMBL/GenBank/DDBJ whole genome shotgun (WGS) entry which is preliminary data.</text>
</comment>
<evidence type="ECO:0000313" key="4">
    <source>
        <dbReference type="EMBL" id="THF74692.1"/>
    </source>
</evidence>
<protein>
    <submittedName>
        <fullName evidence="4">Sugar transferase</fullName>
    </submittedName>
</protein>
<keyword evidence="2" id="KW-0812">Transmembrane</keyword>
<gene>
    <name evidence="4" type="ORF">E6C55_24070</name>
</gene>
<comment type="similarity">
    <text evidence="1">Belongs to the bacterial sugar transferase family.</text>
</comment>
<dbReference type="EMBL" id="SSOB01000038">
    <property type="protein sequence ID" value="THF74692.1"/>
    <property type="molecule type" value="Genomic_DNA"/>
</dbReference>
<dbReference type="InterPro" id="IPR003362">
    <property type="entry name" value="Bact_transf"/>
</dbReference>
<organism evidence="4 5">
    <name type="scientific">Cohnella fermenti</name>
    <dbReference type="NCBI Taxonomy" id="2565925"/>
    <lineage>
        <taxon>Bacteria</taxon>
        <taxon>Bacillati</taxon>
        <taxon>Bacillota</taxon>
        <taxon>Bacilli</taxon>
        <taxon>Bacillales</taxon>
        <taxon>Paenibacillaceae</taxon>
        <taxon>Cohnella</taxon>
    </lineage>
</organism>
<evidence type="ECO:0000256" key="2">
    <source>
        <dbReference type="SAM" id="Phobius"/>
    </source>
</evidence>
<accession>A0A4S4BJ66</accession>
<feature type="domain" description="Bacterial sugar transferase" evidence="3">
    <location>
        <begin position="32"/>
        <end position="220"/>
    </location>
</feature>
<keyword evidence="2" id="KW-1133">Transmembrane helix</keyword>
<evidence type="ECO:0000256" key="1">
    <source>
        <dbReference type="ARBA" id="ARBA00006464"/>
    </source>
</evidence>
<evidence type="ECO:0000259" key="3">
    <source>
        <dbReference type="Pfam" id="PF02397"/>
    </source>
</evidence>
<evidence type="ECO:0000313" key="5">
    <source>
        <dbReference type="Proteomes" id="UP000310636"/>
    </source>
</evidence>
<dbReference type="AlphaFoldDB" id="A0A4S4BJ66"/>
<keyword evidence="4" id="KW-0808">Transferase</keyword>
<sequence length="226" mass="26016">MNEVDMQASWTADAAYAVPGKAYAAEKRDRAKRLVDVMVASAGLLAVLPAMLIVAMLIKLEDPRGPIFFGQIRVGKNGRRFRIYKFRSMVTDAEKRLEQLLEKNDISGAMFKMKNDPRITRIGRLLRRTSIDELPQLWNVLRGDMSIVGPRPPLEREVAMYSERELLRLTVVPGCTGLWQISGRNHLSFHEMVELDLKYIEKRSVRFDLYIMWRTVRMLLGAKDAY</sequence>
<dbReference type="OrthoDB" id="9808602at2"/>
<dbReference type="Proteomes" id="UP000310636">
    <property type="component" value="Unassembled WGS sequence"/>
</dbReference>